<evidence type="ECO:0000313" key="2">
    <source>
        <dbReference type="EMBL" id="GEO92178.1"/>
    </source>
</evidence>
<feature type="transmembrane region" description="Helical" evidence="1">
    <location>
        <begin position="31"/>
        <end position="52"/>
    </location>
</feature>
<comment type="caution">
    <text evidence="2">The sequence shown here is derived from an EMBL/GenBank/DDBJ whole genome shotgun (WGS) entry which is preliminary data.</text>
</comment>
<keyword evidence="1" id="KW-0472">Membrane</keyword>
<feature type="transmembrane region" description="Helical" evidence="1">
    <location>
        <begin position="130"/>
        <end position="153"/>
    </location>
</feature>
<dbReference type="EMBL" id="BJZR01000033">
    <property type="protein sequence ID" value="GEO92178.1"/>
    <property type="molecule type" value="Genomic_DNA"/>
</dbReference>
<feature type="transmembrane region" description="Helical" evidence="1">
    <location>
        <begin position="174"/>
        <end position="196"/>
    </location>
</feature>
<accession>A0ABQ0X3F5</accession>
<reference evidence="2 3" key="1">
    <citation type="submission" date="2019-07" db="EMBL/GenBank/DDBJ databases">
        <title>Whole genome shotgun sequence of Kocuria flava NBRC 107626.</title>
        <authorList>
            <person name="Hosoyama A."/>
            <person name="Uohara A."/>
            <person name="Ohji S."/>
            <person name="Ichikawa N."/>
        </authorList>
    </citation>
    <scope>NUCLEOTIDE SEQUENCE [LARGE SCALE GENOMIC DNA]</scope>
    <source>
        <strain evidence="2 3">NBRC 107626</strain>
    </source>
</reference>
<feature type="transmembrane region" description="Helical" evidence="1">
    <location>
        <begin position="64"/>
        <end position="85"/>
    </location>
</feature>
<dbReference type="Proteomes" id="UP000321155">
    <property type="component" value="Unassembled WGS sequence"/>
</dbReference>
<keyword evidence="3" id="KW-1185">Reference proteome</keyword>
<feature type="transmembrane region" description="Helical" evidence="1">
    <location>
        <begin position="97"/>
        <end position="118"/>
    </location>
</feature>
<keyword evidence="1" id="KW-0812">Transmembrane</keyword>
<evidence type="ECO:0000256" key="1">
    <source>
        <dbReference type="SAM" id="Phobius"/>
    </source>
</evidence>
<name>A0ABQ0X3F5_9MICC</name>
<protein>
    <submittedName>
        <fullName evidence="2">Uncharacterized protein</fullName>
    </submittedName>
</protein>
<evidence type="ECO:0000313" key="3">
    <source>
        <dbReference type="Proteomes" id="UP000321155"/>
    </source>
</evidence>
<gene>
    <name evidence="2" type="ORF">KFL01_14840</name>
</gene>
<organism evidence="2 3">
    <name type="scientific">Kocuria flava</name>
    <dbReference type="NCBI Taxonomy" id="446860"/>
    <lineage>
        <taxon>Bacteria</taxon>
        <taxon>Bacillati</taxon>
        <taxon>Actinomycetota</taxon>
        <taxon>Actinomycetes</taxon>
        <taxon>Micrococcales</taxon>
        <taxon>Micrococcaceae</taxon>
        <taxon>Kocuria</taxon>
    </lineage>
</organism>
<proteinExistence type="predicted"/>
<sequence length="215" mass="23063">MHPNILEDSCSRRAVAHMAVISQRTGIRLRVLLGCLVLGLGGVAVAFTWPAFPALAPADQGWGWIFLALGAVTALMGVWLVVGRWRGKPLVFSDHPWRLGLWAVMAVVYFASFVVFARPVAGKGEDVGPLVLPGCAAWLVGLAVCMLFVPAGSEAPRRKGPLRFTPAGRKKAHRILLFLGGASVVLALMGLALMALSEIPQGCSLSFPTRWLWSL</sequence>
<keyword evidence="1" id="KW-1133">Transmembrane helix</keyword>